<dbReference type="Gene3D" id="3.90.660.10">
    <property type="match status" value="1"/>
</dbReference>
<reference evidence="3 4" key="1">
    <citation type="submission" date="2022-06" db="EMBL/GenBank/DDBJ databases">
        <title>Sequencing the genomes of 1000 actinobacteria strains.</title>
        <authorList>
            <person name="Klenk H.-P."/>
        </authorList>
    </citation>
    <scope>NUCLEOTIDE SEQUENCE [LARGE SCALE GENOMIC DNA]</scope>
    <source>
        <strain evidence="3 4">DSM 41656</strain>
    </source>
</reference>
<feature type="region of interest" description="Disordered" evidence="1">
    <location>
        <begin position="1"/>
        <end position="29"/>
    </location>
</feature>
<dbReference type="PROSITE" id="PS51318">
    <property type="entry name" value="TAT"/>
    <property type="match status" value="1"/>
</dbReference>
<dbReference type="Gene3D" id="3.50.50.60">
    <property type="entry name" value="FAD/NAD(P)-binding domain"/>
    <property type="match status" value="1"/>
</dbReference>
<dbReference type="RefSeq" id="WP_253799541.1">
    <property type="nucleotide sequence ID" value="NZ_JAMZDX010000004.1"/>
</dbReference>
<dbReference type="PANTHER" id="PTHR10742:SF410">
    <property type="entry name" value="LYSINE-SPECIFIC HISTONE DEMETHYLASE 2"/>
    <property type="match status" value="1"/>
</dbReference>
<keyword evidence="4" id="KW-1185">Reference proteome</keyword>
<dbReference type="InterPro" id="IPR036188">
    <property type="entry name" value="FAD/NAD-bd_sf"/>
</dbReference>
<proteinExistence type="predicted"/>
<evidence type="ECO:0000259" key="2">
    <source>
        <dbReference type="Pfam" id="PF01593"/>
    </source>
</evidence>
<dbReference type="Gene3D" id="1.10.405.10">
    <property type="entry name" value="Guanine Nucleotide Dissociation Inhibitor, domain 1"/>
    <property type="match status" value="1"/>
</dbReference>
<dbReference type="PANTHER" id="PTHR10742">
    <property type="entry name" value="FLAVIN MONOAMINE OXIDASE"/>
    <property type="match status" value="1"/>
</dbReference>
<accession>A0ABT1J0G0</accession>
<dbReference type="GO" id="GO:0097621">
    <property type="term" value="F:monoamine oxidase activity"/>
    <property type="evidence" value="ECO:0007669"/>
    <property type="project" value="UniProtKB-EC"/>
</dbReference>
<evidence type="ECO:0000313" key="3">
    <source>
        <dbReference type="EMBL" id="MCP2310907.1"/>
    </source>
</evidence>
<organism evidence="3 4">
    <name type="scientific">Kitasatospora paracochleata</name>
    <dbReference type="NCBI Taxonomy" id="58354"/>
    <lineage>
        <taxon>Bacteria</taxon>
        <taxon>Bacillati</taxon>
        <taxon>Actinomycetota</taxon>
        <taxon>Actinomycetes</taxon>
        <taxon>Kitasatosporales</taxon>
        <taxon>Streptomycetaceae</taxon>
        <taxon>Kitasatospora</taxon>
    </lineage>
</organism>
<dbReference type="SUPFAM" id="SSF51905">
    <property type="entry name" value="FAD/NAD(P)-binding domain"/>
    <property type="match status" value="1"/>
</dbReference>
<dbReference type="InterPro" id="IPR050281">
    <property type="entry name" value="Flavin_monoamine_oxidase"/>
</dbReference>
<dbReference type="SUPFAM" id="SSF54373">
    <property type="entry name" value="FAD-linked reductases, C-terminal domain"/>
    <property type="match status" value="1"/>
</dbReference>
<feature type="domain" description="Amine oxidase" evidence="2">
    <location>
        <begin position="120"/>
        <end position="567"/>
    </location>
</feature>
<comment type="caution">
    <text evidence="3">The sequence shown here is derived from an EMBL/GenBank/DDBJ whole genome shotgun (WGS) entry which is preliminary data.</text>
</comment>
<evidence type="ECO:0000313" key="4">
    <source>
        <dbReference type="Proteomes" id="UP001206483"/>
    </source>
</evidence>
<name>A0ABT1J0G0_9ACTN</name>
<sequence>MHREPTRPHAVRPYATRSGSPSGDRAGLPDPLRAVFAAFGEARRRRMPVAEVAGERAERVERVERARTAAVERAGAGPSRRRILGAAGAIAAATVPAGLLSPSRANAATAPRVVIVGAGLAGLRCAHQLWNRAKPVASTVYEADTTHLGGRCWSLRGFFDGGQVGEHGGSFISSTDKAVLGLATSLGLQREYANGGGLDSGDYAGWVDDTLYNGSQQQDDWVAQAYDAFHASYQAIGTPRYNSHTAEAYRLDQLSCLDYLAEIGLPADSRLGQLIQSIQLQSGGEPGQSSALGMIGFLGASSTFDGARGFDEKYHLVGGNDQLVTGMVGQLPAGTVRQGYQLIALAQNTDGSYTCTFDHCGSTVSVPADHVVLALPFSTLRNVDLSRADLSALKLTAIREQGMGQNGKLVAQLTRKTWPALGYNGISNTGPLGYQTAWDGSVNLGAAGSPALLVNFPGGDGARVRLTGAAHGPAPAADVNAFLAQIEHVYPGTTAAYNGRAYEDHWSLDPWHLGAYHYYKVGQYTSFAGYEAVQEGRIHFAGEHTDVDNATLNAAVASGARAAGEILAQL</sequence>
<dbReference type="EMBL" id="JAMZDX010000004">
    <property type="protein sequence ID" value="MCP2310907.1"/>
    <property type="molecule type" value="Genomic_DNA"/>
</dbReference>
<keyword evidence="3" id="KW-0560">Oxidoreductase</keyword>
<dbReference type="Pfam" id="PF01593">
    <property type="entry name" value="Amino_oxidase"/>
    <property type="match status" value="1"/>
</dbReference>
<evidence type="ECO:0000256" key="1">
    <source>
        <dbReference type="SAM" id="MobiDB-lite"/>
    </source>
</evidence>
<dbReference type="InterPro" id="IPR002937">
    <property type="entry name" value="Amino_oxidase"/>
</dbReference>
<dbReference type="InterPro" id="IPR006311">
    <property type="entry name" value="TAT_signal"/>
</dbReference>
<dbReference type="Proteomes" id="UP001206483">
    <property type="component" value="Unassembled WGS sequence"/>
</dbReference>
<dbReference type="EC" id="1.4.3.4" evidence="3"/>
<protein>
    <submittedName>
        <fullName evidence="3">Monoamine oxidase</fullName>
        <ecNumber evidence="3">1.4.3.4</ecNumber>
    </submittedName>
</protein>
<gene>
    <name evidence="3" type="ORF">FHR36_004070</name>
</gene>